<sequence>MDVLTRHLQEDVPWCMLFADDILLIDKTREGVEGKLELWRSTLESKGFRLSRSKTGIYGVYLGSIVQSDGEIDGDIISRIQVGWLKWRNASGLLCDRNVPLQLKGKFYKMVVRPAMLYGAECWPLKEKHNTKLSVAEMRMLRWMSGFTLRDRIRNEHISEKVEVAPVEDKIRESHLRWFGHIKWRPSDDPVRRVEVLDLTYVKKGFGLNDVVNAICPLSCVTKCTARYRWVPVGTAALSECVLSGTYQIKLGYFSVPELYCNLFPGFAGYHSVPLGITRYLSGYVPKISFRCRTSTFREVCDHLVEIFGEILVESLKQYNLHHFLFIPHLVQNVPLVYKLLSCWDSKKQCFLIKDQKLLFTADEVAMILGLPNRGNNFEIGSARITGKSANDIKKEVISLDESTTMPDVLKKFIIFLLSNLFFPLHNYRTPASIISVARNVEKFLSYNWPDSIREFLVAEFNAIAKKKKKGQPLGYLNGFVHIIIIWFLEHYTLHEPLNSKSRPRFLRWGSDVVYNDADASSLFDGLEVGHLLTSFDAITTEERALLANPPPQTPQTSPDKVPNKEIILHTPHEHLSTPPTSPTPKSSLRQNTPPPSPVRPPPSPISPGGPSTETPPVSHSQQQHTPPPEGQQDYRGEYIEKVLDQNRFLKGRLITLETTMSLNERRMEAVEHYVFEQREMNKRLEAMEKFLSENFPSFNSSTAAVHVQSSSRTMSDEMKKAECAEVIAECMFEDTQPIKDVLAKPEPSSSGIAKRVRGRVDRKAKEVKTPYTKGQYKRKVLKKAAVRPSPAKVELTNAPIEVESQRSPGPRPAPTKIDYPGRQMISDDMRMFIDACLEKYTDMSDTIYTAGNIQIFRSQIDELLTDQYLDDNHIDAFASLLAEKNKLRPGLYQPFIYVSSLHWASKKYDMESKHYVSHINKDAVTASNFLLLPVNDNEHLTLLVAYLKKATCFFFFDSLPNPLHRAVLPLVINHLQEETQGCFQTDIRTWKILEAEGVPTQTNSFDCGMFVCKYMENVIQTNRVEWDLLKNLQAEMPKFRAELAFMLLCSTLKR</sequence>
<feature type="region of interest" description="Disordered" evidence="4">
    <location>
        <begin position="742"/>
        <end position="767"/>
    </location>
</feature>
<keyword evidence="7" id="KW-1185">Reference proteome</keyword>
<evidence type="ECO:0000259" key="5">
    <source>
        <dbReference type="PROSITE" id="PS50600"/>
    </source>
</evidence>
<feature type="region of interest" description="Disordered" evidence="4">
    <location>
        <begin position="797"/>
        <end position="821"/>
    </location>
</feature>
<feature type="compositionally biased region" description="Pro residues" evidence="4">
    <location>
        <begin position="593"/>
        <end position="608"/>
    </location>
</feature>
<evidence type="ECO:0000256" key="1">
    <source>
        <dbReference type="ARBA" id="ARBA00005234"/>
    </source>
</evidence>
<comment type="similarity">
    <text evidence="1">Belongs to the peptidase C48 family.</text>
</comment>
<dbReference type="InterPro" id="IPR003653">
    <property type="entry name" value="Peptidase_C48_C"/>
</dbReference>
<dbReference type="GO" id="GO:0006508">
    <property type="term" value="P:proteolysis"/>
    <property type="evidence" value="ECO:0007669"/>
    <property type="project" value="UniProtKB-KW"/>
</dbReference>
<dbReference type="GO" id="GO:0008234">
    <property type="term" value="F:cysteine-type peptidase activity"/>
    <property type="evidence" value="ECO:0007669"/>
    <property type="project" value="InterPro"/>
</dbReference>
<dbReference type="PROSITE" id="PS50600">
    <property type="entry name" value="ULP_PROTEASE"/>
    <property type="match status" value="1"/>
</dbReference>
<evidence type="ECO:0000256" key="4">
    <source>
        <dbReference type="SAM" id="MobiDB-lite"/>
    </source>
</evidence>
<proteinExistence type="inferred from homology"/>
<dbReference type="EMBL" id="JAGYWB010000010">
    <property type="protein sequence ID" value="KAI0507684.1"/>
    <property type="molecule type" value="Genomic_DNA"/>
</dbReference>
<comment type="caution">
    <text evidence="6">The sequence shown here is derived from an EMBL/GenBank/DDBJ whole genome shotgun (WGS) entry which is preliminary data.</text>
</comment>
<organism evidence="6 7">
    <name type="scientific">Dendrobium nobile</name>
    <name type="common">Orchid</name>
    <dbReference type="NCBI Taxonomy" id="94219"/>
    <lineage>
        <taxon>Eukaryota</taxon>
        <taxon>Viridiplantae</taxon>
        <taxon>Streptophyta</taxon>
        <taxon>Embryophyta</taxon>
        <taxon>Tracheophyta</taxon>
        <taxon>Spermatophyta</taxon>
        <taxon>Magnoliopsida</taxon>
        <taxon>Liliopsida</taxon>
        <taxon>Asparagales</taxon>
        <taxon>Orchidaceae</taxon>
        <taxon>Epidendroideae</taxon>
        <taxon>Malaxideae</taxon>
        <taxon>Dendrobiinae</taxon>
        <taxon>Dendrobium</taxon>
    </lineage>
</organism>
<dbReference type="Proteomes" id="UP000829196">
    <property type="component" value="Unassembled WGS sequence"/>
</dbReference>
<feature type="compositionally biased region" description="Low complexity" evidence="4">
    <location>
        <begin position="609"/>
        <end position="619"/>
    </location>
</feature>
<evidence type="ECO:0000313" key="7">
    <source>
        <dbReference type="Proteomes" id="UP000829196"/>
    </source>
</evidence>
<feature type="region of interest" description="Disordered" evidence="4">
    <location>
        <begin position="571"/>
        <end position="634"/>
    </location>
</feature>
<dbReference type="AlphaFoldDB" id="A0A8T3B9Z2"/>
<protein>
    <recommendedName>
        <fullName evidence="5">Ubiquitin-like protease family profile domain-containing protein</fullName>
    </recommendedName>
</protein>
<dbReference type="Pfam" id="PF02902">
    <property type="entry name" value="Peptidase_C48"/>
    <property type="match status" value="1"/>
</dbReference>
<keyword evidence="3" id="KW-0378">Hydrolase</keyword>
<reference evidence="6" key="1">
    <citation type="journal article" date="2022" name="Front. Genet.">
        <title>Chromosome-Scale Assembly of the Dendrobium nobile Genome Provides Insights Into the Molecular Mechanism of the Biosynthesis of the Medicinal Active Ingredient of Dendrobium.</title>
        <authorList>
            <person name="Xu Q."/>
            <person name="Niu S.-C."/>
            <person name="Li K.-L."/>
            <person name="Zheng P.-J."/>
            <person name="Zhang X.-J."/>
            <person name="Jia Y."/>
            <person name="Liu Y."/>
            <person name="Niu Y.-X."/>
            <person name="Yu L.-H."/>
            <person name="Chen D.-F."/>
            <person name="Zhang G.-Q."/>
        </authorList>
    </citation>
    <scope>NUCLEOTIDE SEQUENCE</scope>
    <source>
        <tissue evidence="6">Leaf</tissue>
    </source>
</reference>
<dbReference type="SMR" id="A0A8T3B9Z2"/>
<dbReference type="Gene3D" id="3.40.395.10">
    <property type="entry name" value="Adenoviral Proteinase, Chain A"/>
    <property type="match status" value="1"/>
</dbReference>
<gene>
    <name evidence="6" type="ORF">KFK09_013812</name>
</gene>
<dbReference type="InterPro" id="IPR038765">
    <property type="entry name" value="Papain-like_cys_pep_sf"/>
</dbReference>
<keyword evidence="2" id="KW-0645">Protease</keyword>
<dbReference type="PANTHER" id="PTHR46238:SF8">
    <property type="entry name" value="ENDONUCLEASE_EXONUCLEASE_PHOSPHATASE DOMAIN-CONTAINING PROTEIN"/>
    <property type="match status" value="1"/>
</dbReference>
<evidence type="ECO:0000256" key="2">
    <source>
        <dbReference type="ARBA" id="ARBA00022670"/>
    </source>
</evidence>
<feature type="domain" description="Ubiquitin-like protease family profile" evidence="5">
    <location>
        <begin position="854"/>
        <end position="1019"/>
    </location>
</feature>
<dbReference type="SUPFAM" id="SSF54001">
    <property type="entry name" value="Cysteine proteinases"/>
    <property type="match status" value="1"/>
</dbReference>
<dbReference type="OrthoDB" id="769866at2759"/>
<name>A0A8T3B9Z2_DENNO</name>
<accession>A0A8T3B9Z2</accession>
<evidence type="ECO:0000256" key="3">
    <source>
        <dbReference type="ARBA" id="ARBA00022801"/>
    </source>
</evidence>
<dbReference type="PANTHER" id="PTHR46238">
    <property type="entry name" value="REVERSE TRANSCRIPTASE DOMAIN-CONTAINING PROTEIN"/>
    <property type="match status" value="1"/>
</dbReference>
<evidence type="ECO:0000313" key="6">
    <source>
        <dbReference type="EMBL" id="KAI0507684.1"/>
    </source>
</evidence>